<keyword evidence="4" id="KW-1185">Reference proteome</keyword>
<keyword evidence="2" id="KW-0472">Membrane</keyword>
<feature type="region of interest" description="Disordered" evidence="1">
    <location>
        <begin position="68"/>
        <end position="92"/>
    </location>
</feature>
<proteinExistence type="predicted"/>
<keyword evidence="2" id="KW-0812">Transmembrane</keyword>
<dbReference type="RefSeq" id="WP_284153286.1">
    <property type="nucleotide sequence ID" value="NZ_AP025516.1"/>
</dbReference>
<accession>A0ABM7W5M9</accession>
<evidence type="ECO:0008006" key="5">
    <source>
        <dbReference type="Google" id="ProtNLM"/>
    </source>
</evidence>
<protein>
    <recommendedName>
        <fullName evidence="5">Arginine N-succinyltransferase</fullName>
    </recommendedName>
</protein>
<reference evidence="3 4" key="1">
    <citation type="submission" date="2022-01" db="EMBL/GenBank/DDBJ databases">
        <title>Desulfofustis limnae sp. nov., a novel mesophilic sulfate-reducing bacterium isolated from marsh soil.</title>
        <authorList>
            <person name="Watanabe M."/>
            <person name="Takahashi A."/>
            <person name="Kojima H."/>
            <person name="Fukui M."/>
        </authorList>
    </citation>
    <scope>NUCLEOTIDE SEQUENCE [LARGE SCALE GENOMIC DNA]</scope>
    <source>
        <strain evidence="3 4">PPLL</strain>
    </source>
</reference>
<evidence type="ECO:0000256" key="1">
    <source>
        <dbReference type="SAM" id="MobiDB-lite"/>
    </source>
</evidence>
<keyword evidence="2" id="KW-1133">Transmembrane helix</keyword>
<organism evidence="3 4">
    <name type="scientific">Desulfofustis limnaeus</name>
    <dbReference type="NCBI Taxonomy" id="2740163"/>
    <lineage>
        <taxon>Bacteria</taxon>
        <taxon>Pseudomonadati</taxon>
        <taxon>Thermodesulfobacteriota</taxon>
        <taxon>Desulfobulbia</taxon>
        <taxon>Desulfobulbales</taxon>
        <taxon>Desulfocapsaceae</taxon>
        <taxon>Desulfofustis</taxon>
    </lineage>
</organism>
<feature type="compositionally biased region" description="Polar residues" evidence="1">
    <location>
        <begin position="68"/>
        <end position="81"/>
    </location>
</feature>
<evidence type="ECO:0000313" key="4">
    <source>
        <dbReference type="Proteomes" id="UP000830055"/>
    </source>
</evidence>
<dbReference type="Proteomes" id="UP000830055">
    <property type="component" value="Chromosome"/>
</dbReference>
<evidence type="ECO:0000256" key="2">
    <source>
        <dbReference type="SAM" id="Phobius"/>
    </source>
</evidence>
<feature type="transmembrane region" description="Helical" evidence="2">
    <location>
        <begin position="12"/>
        <end position="34"/>
    </location>
</feature>
<gene>
    <name evidence="3" type="ORF">DPPLL_05570</name>
</gene>
<sequence length="227" mass="24808">MEQQPQRTALSGLQIIGIVVAAMLITMVVTLLIAKAWLFPSPFKPVVLSPTEEKQLELKLAQFDRIGTPSTPATEQVNGTPSPVPTMEPEPYNEEGASREIKLTEREINAMVAKNTDLADKMAIDFADNLVSIKMLIPMDPDFPLLGGKILKVRAGAEVDFRENMPVFVLRGVSIMGVPLPNAWLGNLKNLDLVKVFGSEPGFWRSFAAGVAAIQVQEGNLQITLKE</sequence>
<name>A0ABM7W5M9_9BACT</name>
<dbReference type="EMBL" id="AP025516">
    <property type="protein sequence ID" value="BDD86192.1"/>
    <property type="molecule type" value="Genomic_DNA"/>
</dbReference>
<evidence type="ECO:0000313" key="3">
    <source>
        <dbReference type="EMBL" id="BDD86192.1"/>
    </source>
</evidence>